<feature type="compositionally biased region" description="Polar residues" evidence="1">
    <location>
        <begin position="46"/>
        <end position="64"/>
    </location>
</feature>
<evidence type="ECO:0000313" key="2">
    <source>
        <dbReference type="EMBL" id="EHQ90722.1"/>
    </source>
</evidence>
<dbReference type="Proteomes" id="UP000005104">
    <property type="component" value="Chromosome"/>
</dbReference>
<organism evidence="2 3">
    <name type="scientific">Desulfosporosinus youngiae DSM 17734</name>
    <dbReference type="NCBI Taxonomy" id="768710"/>
    <lineage>
        <taxon>Bacteria</taxon>
        <taxon>Bacillati</taxon>
        <taxon>Bacillota</taxon>
        <taxon>Clostridia</taxon>
        <taxon>Eubacteriales</taxon>
        <taxon>Desulfitobacteriaceae</taxon>
        <taxon>Desulfosporosinus</taxon>
    </lineage>
</organism>
<dbReference type="RefSeq" id="WP_007785276.1">
    <property type="nucleotide sequence ID" value="NZ_CM001441.1"/>
</dbReference>
<keyword evidence="3" id="KW-1185">Reference proteome</keyword>
<evidence type="ECO:0008006" key="4">
    <source>
        <dbReference type="Google" id="ProtNLM"/>
    </source>
</evidence>
<accession>H5XWS3</accession>
<dbReference type="PROSITE" id="PS51257">
    <property type="entry name" value="PROKAR_LIPOPROTEIN"/>
    <property type="match status" value="1"/>
</dbReference>
<dbReference type="EMBL" id="CM001441">
    <property type="protein sequence ID" value="EHQ90722.1"/>
    <property type="molecule type" value="Genomic_DNA"/>
</dbReference>
<dbReference type="HOGENOM" id="CLU_642101_0_0_9"/>
<proteinExistence type="predicted"/>
<evidence type="ECO:0000313" key="3">
    <source>
        <dbReference type="Proteomes" id="UP000005104"/>
    </source>
</evidence>
<gene>
    <name evidence="2" type="ORF">DesyoDRAFT_3731</name>
</gene>
<dbReference type="eggNOG" id="ENOG5033PCI">
    <property type="taxonomic scope" value="Bacteria"/>
</dbReference>
<dbReference type="AlphaFoldDB" id="H5XWS3"/>
<dbReference type="OrthoDB" id="9903337at2"/>
<reference evidence="2 3" key="1">
    <citation type="submission" date="2011-11" db="EMBL/GenBank/DDBJ databases">
        <title>The Noncontiguous Finished genome of Desulfosporosinus youngiae DSM 17734.</title>
        <authorList>
            <consortium name="US DOE Joint Genome Institute (JGI-PGF)"/>
            <person name="Lucas S."/>
            <person name="Han J."/>
            <person name="Lapidus A."/>
            <person name="Cheng J.-F."/>
            <person name="Goodwin L."/>
            <person name="Pitluck S."/>
            <person name="Peters L."/>
            <person name="Ovchinnikova G."/>
            <person name="Lu M."/>
            <person name="Land M.L."/>
            <person name="Hauser L."/>
            <person name="Pester M."/>
            <person name="Spring S."/>
            <person name="Ollivier B."/>
            <person name="Rattei T."/>
            <person name="Klenk H.-P."/>
            <person name="Wagner M."/>
            <person name="Loy A."/>
            <person name="Woyke T.J."/>
        </authorList>
    </citation>
    <scope>NUCLEOTIDE SEQUENCE [LARGE SCALE GENOMIC DNA]</scope>
    <source>
        <strain evidence="2 3">DSM 17734</strain>
    </source>
</reference>
<protein>
    <recommendedName>
        <fullName evidence="4">Lipoprotein</fullName>
    </recommendedName>
</protein>
<feature type="region of interest" description="Disordered" evidence="1">
    <location>
        <begin position="39"/>
        <end position="75"/>
    </location>
</feature>
<name>H5XWS3_9FIRM</name>
<evidence type="ECO:0000256" key="1">
    <source>
        <dbReference type="SAM" id="MobiDB-lite"/>
    </source>
</evidence>
<sequence>MSITAVKKWSGIKNTKNKVWCTSLLIAMLLSGCVPSVPSVDKAENTPPSSEMSAVSTPADTQPAGNAEKLRAGTAPAKTEPADPVILKYYNYFVEHHTLVDNRIFTVNENTLQDDIIYFAFMNTEPADGKPANIRTKKQIDDVLMKYFGIKPKRYSTGISGAASNGDVQLGSVIEDVVRVHRLLLKQLTDNGDGSCSAVFKLYQIPTDGARPDFDRRILERDPEMETYHRLDVKTTFTGVPEGGSYYLKFSEFTLIPREGPFAPPPQETDYSKKVSPAELKSFHGLSIGMTLDEAKKLLNLPESAYEYHEDSYADYTLVNADGWSYTFRTPSKEKSDDKSQYLMSINIREFPDVIFRGIKLGDAYADVIKKFPSGKEEGQLLGSPDSYFTRDYGFASTLHAVDIFTGDMHIFMLFGMYDTLAWADIYSSDS</sequence>